<accession>A0AAW1VH96</accession>
<sequence length="124" mass="13693">MALSVRHSNQTVTLVLAHKRHLSANLWVRNAGIHPQLCTQIMDAMQFLIEQDGVEGYIACDKAKKSAKLIKQHKSYSTLPARSSGIYDEAPSPKKPEVAPRKSLDAITLPPIPTPSIQVAEKNR</sequence>
<protein>
    <submittedName>
        <fullName evidence="2">Uncharacterized protein</fullName>
    </submittedName>
</protein>
<proteinExistence type="predicted"/>
<keyword evidence="3" id="KW-1185">Reference proteome</keyword>
<organism evidence="2 3">
    <name type="scientific">Henosepilachna vigintioctopunctata</name>
    <dbReference type="NCBI Taxonomy" id="420089"/>
    <lineage>
        <taxon>Eukaryota</taxon>
        <taxon>Metazoa</taxon>
        <taxon>Ecdysozoa</taxon>
        <taxon>Arthropoda</taxon>
        <taxon>Hexapoda</taxon>
        <taxon>Insecta</taxon>
        <taxon>Pterygota</taxon>
        <taxon>Neoptera</taxon>
        <taxon>Endopterygota</taxon>
        <taxon>Coleoptera</taxon>
        <taxon>Polyphaga</taxon>
        <taxon>Cucujiformia</taxon>
        <taxon>Coccinelloidea</taxon>
        <taxon>Coccinellidae</taxon>
        <taxon>Epilachninae</taxon>
        <taxon>Epilachnini</taxon>
        <taxon>Henosepilachna</taxon>
    </lineage>
</organism>
<reference evidence="2 3" key="1">
    <citation type="submission" date="2023-03" db="EMBL/GenBank/DDBJ databases">
        <title>Genome insight into feeding habits of ladybird beetles.</title>
        <authorList>
            <person name="Li H.-S."/>
            <person name="Huang Y.-H."/>
            <person name="Pang H."/>
        </authorList>
    </citation>
    <scope>NUCLEOTIDE SEQUENCE [LARGE SCALE GENOMIC DNA]</scope>
    <source>
        <strain evidence="2">SYSU_2023b</strain>
        <tissue evidence="2">Whole body</tissue>
    </source>
</reference>
<feature type="compositionally biased region" description="Basic and acidic residues" evidence="1">
    <location>
        <begin position="91"/>
        <end position="104"/>
    </location>
</feature>
<dbReference type="AlphaFoldDB" id="A0AAW1VH96"/>
<evidence type="ECO:0000313" key="2">
    <source>
        <dbReference type="EMBL" id="KAK9893064.1"/>
    </source>
</evidence>
<evidence type="ECO:0000313" key="3">
    <source>
        <dbReference type="Proteomes" id="UP001431783"/>
    </source>
</evidence>
<gene>
    <name evidence="2" type="ORF">WA026_023461</name>
</gene>
<name>A0AAW1VH96_9CUCU</name>
<feature type="region of interest" description="Disordered" evidence="1">
    <location>
        <begin position="74"/>
        <end position="124"/>
    </location>
</feature>
<dbReference type="Proteomes" id="UP001431783">
    <property type="component" value="Unassembled WGS sequence"/>
</dbReference>
<comment type="caution">
    <text evidence="2">The sequence shown here is derived from an EMBL/GenBank/DDBJ whole genome shotgun (WGS) entry which is preliminary data.</text>
</comment>
<dbReference type="EMBL" id="JARQZJ010000145">
    <property type="protein sequence ID" value="KAK9893064.1"/>
    <property type="molecule type" value="Genomic_DNA"/>
</dbReference>
<evidence type="ECO:0000256" key="1">
    <source>
        <dbReference type="SAM" id="MobiDB-lite"/>
    </source>
</evidence>